<dbReference type="InterPro" id="IPR049551">
    <property type="entry name" value="PKS_DH_C"/>
</dbReference>
<evidence type="ECO:0000259" key="6">
    <source>
        <dbReference type="PROSITE" id="PS52004"/>
    </source>
</evidence>
<dbReference type="InterPro" id="IPR036291">
    <property type="entry name" value="NAD(P)-bd_dom_sf"/>
</dbReference>
<dbReference type="InterPro" id="IPR001227">
    <property type="entry name" value="Ac_transferase_dom_sf"/>
</dbReference>
<dbReference type="SUPFAM" id="SSF53901">
    <property type="entry name" value="Thiolase-like"/>
    <property type="match status" value="1"/>
</dbReference>
<evidence type="ECO:0000313" key="9">
    <source>
        <dbReference type="Proteomes" id="UP000006352"/>
    </source>
</evidence>
<evidence type="ECO:0000256" key="3">
    <source>
        <dbReference type="ARBA" id="ARBA00022679"/>
    </source>
</evidence>
<dbReference type="Pfam" id="PF21089">
    <property type="entry name" value="PKS_DH_N"/>
    <property type="match status" value="1"/>
</dbReference>
<dbReference type="InterPro" id="IPR050091">
    <property type="entry name" value="PKS_NRPS_Biosynth_Enz"/>
</dbReference>
<keyword evidence="9" id="KW-1185">Reference proteome</keyword>
<dbReference type="Pfam" id="PF16197">
    <property type="entry name" value="KAsynt_C_assoc"/>
    <property type="match status" value="1"/>
</dbReference>
<feature type="region of interest" description="N-terminal hotdog fold" evidence="5">
    <location>
        <begin position="897"/>
        <end position="1032"/>
    </location>
</feature>
<dbReference type="Pfam" id="PF00698">
    <property type="entry name" value="Acyl_transf_1"/>
    <property type="match status" value="1"/>
</dbReference>
<dbReference type="InterPro" id="IPR014043">
    <property type="entry name" value="Acyl_transferase_dom"/>
</dbReference>
<keyword evidence="4" id="KW-0511">Multifunctional enzyme</keyword>
<dbReference type="SUPFAM" id="SSF47336">
    <property type="entry name" value="ACP-like"/>
    <property type="match status" value="1"/>
</dbReference>
<dbReference type="InterPro" id="IPR036736">
    <property type="entry name" value="ACP-like_sf"/>
</dbReference>
<dbReference type="InterPro" id="IPR014030">
    <property type="entry name" value="Ketoacyl_synth_N"/>
</dbReference>
<evidence type="ECO:0000256" key="5">
    <source>
        <dbReference type="PROSITE-ProRule" id="PRU01363"/>
    </source>
</evidence>
<dbReference type="Proteomes" id="UP000006352">
    <property type="component" value="Unassembled WGS sequence"/>
</dbReference>
<dbReference type="HOGENOM" id="CLU_000022_31_0_1"/>
<feature type="active site" description="Proton donor; for dehydratase activity" evidence="5">
    <location>
        <position position="1112"/>
    </location>
</feature>
<evidence type="ECO:0000256" key="4">
    <source>
        <dbReference type="ARBA" id="ARBA00023268"/>
    </source>
</evidence>
<evidence type="ECO:0000313" key="8">
    <source>
        <dbReference type="EMBL" id="CCM05253.1"/>
    </source>
</evidence>
<gene>
    <name evidence="8" type="ORF">FIBRA_07463</name>
</gene>
<sequence length="2377" mass="259624">MSAQEAQPSLPVAIVGIAAEFPGGASHNHNLSYKSFAQFLLDGQEAYGRIPADRFNIESIRGHATGQVLTDTGAFLKEIDLFDYLEFGITGKDARLMPVGTRKLVELAFLSLLDSGIDYRGQNVGCYMSGSAQDIFSVSGHNDSEARGSFAYAPAMVANRVSYHLDLRGPSIPLDTACSSTLTATHVAVQALRNGECDAAVVGGCQINHRFSEWLLYTQGGILSPDGKCKPFDASADGFGRGEGGAVIVLKPLPAALRDNDRVYGVILGTGINSSGSLAPVNAPVALAQQDAMVRAFAQAQRSPKEVDFIELHATGTAQGDPTEANWIGSQFKRDGELLIGSVKGNIGHTEITAFLASLCKVCSIFETGVIPPNVNFKVPNPAIKWKEYAFRVPVQPELITCRSSTRRPLIAMTSSGIGGANGHCIVEGPPSIAPTPSRFWVQSDARSSTPSLLIAAGLSPRSASTVGEALKSKFDTSTETWQSLSRALGRRSRSMTWRSYAVARDGQISRFSEPSLAPKTAAPLVFVFSGQGPQHWNMGRELFKTCAPFRTTVLDLDQVHISATGKSLISDLGLFGETPIADALGAVWPIAVTLPALTVLQIALVDALAELGVKPDVVLGHSAGETAVLYGSGAGGKALAVELAIARGKAMSLLESENGTMAALACSPEQARQIITEVAGEIGRADLEVGCYNTPEAVTLSGLAPHIDKAVTCAKAKGMFATRLRTRIPVHSAMMEICREEYQRLATEVFSRYSVVKPTVEVFSTLTGECFDGIFDAQYFWDNTRGPVMFTSAMQAVAAKYPNSMFLELGPHPVLTSYIAAIAGNSSSVICPLRRAKSTEVDVEILEFMGALGKLTVAGHRCVDFDILCGTSCPVDDPVLSFPFSKREVPYAASTFEITRQRQHRNGPLNYPQLQVNTKTHPCLAEHIIKDEPIMPAAGYIEMALEFGAKRLYDVEFHSILALSSERPAPVDIKLEGSHWSVRSASAMDFAQTWPPQVTILSVIIRYRLSQRFQYNRIHASGHLSMSAEVDFDSSPLRLDEIRARLRIFDMKGFYDGFTSFAQYGPTYQRIISWGRGYDHLGREEVLVQLRGADDDLPDIDDFIFHPAVLDSALHILVHPALTGNRDETQYYLPSKVGSFAVHDALQRKPFPRMIYTHATFVKWSPERLVYDFTVTDENGIRLCTIHELEIALHGHTLRTLKGRFELVHQQADFCVARPEHTQLPTPNGSVGTHDKRLLPNVTRLDKSTFAIEYKRGFEIDLQKLITSLDSMTPVALWFISSEGLDGDASLGFTRSLRREYLSWLVRSVVFDNTWTGDERIQVIGTLMSEDRCEDEISVRSDGSIFVPRIVEAAAPPTSSVFNPDKPWKYEQSMLKQISLPDVPDDHVLVRVTGFISSAGRLWAFIGHVDGVSNLVAGITSGDLTTAVVAHIGSVVHLSSLDTKFVPDLLACVIAGLAVGPASFMQPHRLKKTQIIVTHSDMELGSRIVEIFQQLGLQVSALSSRALVPEVKHALSNDSSLVVVGSSASSETHIADTFLRSKSSRIFVWHDSTCGVERTLEDDPWAVGDVLRFALSKCLEPSVPVVPPLQLVDDPLSAEVPNASNLFDSAKSYLLIGGIGSLGLQIALWMYKNGARDIVLTSRSGLESLIKKGEFVSQRLLAYLQMLPGLTLRTEAVDALSIDAMRSLLDTLVKPLGGCMFLTAILIDRTFAMQTEETFEASVACKVDAFRTLEEIVDIDSLDFVIATSSVCGLFGNAGQTNYACGNTGLTGLTRRYRKAMTVVSPFIIDTGLHVSISTSDMLYWTRFKHLHSWGMTGTELCEYLGDALRKLQEGNTWQYIPAFDWNVVRKNLGPSPLYDHLTAEDQAEDVSGTDASADSIKDIICRMLDISPEDLSREVPLTTYGLDSLSAAALSHALRPILIVSQIQLLADLTLANLEDQLADTHDDDTSAGDGSGKDDAIVKAKGQEMVRMVEKYTAGLRALEVRYDQRQDAAATPPVVLITGTTGSLGAHMLARFVRESKFEKIYVLIRKGTDSDSVVDRQRMAFVSRGLDVSLLLSKRVSVIEGDLDASSFGLSAELQKRISTSVTHIVHLAWPINFGLQLSTFESAIHGLRLLIEFAATFQTRVKFVFASTAGVFRRLEVADRAEEIEIEDPVVAIGAGYSESKWVGERLLSAAAQRRIIDLTIVRVGQLSGGINGAWRIAEWVPSLISTSLALGCLPDGQSNISWLPVDYAAATMIDFMASSQPVLHLRHPRGVSWTELMEHFGAALKLPLVTYSDWFTRLDHGLLSTYDDNRVQLLEPGLRLLEFFRLPFDINDPKPDIMVKLVRDTAIDKGLAASPALRDTSLLGLGRQDVDKWLKYWRSVGFLPRC</sequence>
<dbReference type="PANTHER" id="PTHR43775">
    <property type="entry name" value="FATTY ACID SYNTHASE"/>
    <property type="match status" value="1"/>
</dbReference>
<dbReference type="SMART" id="SM00826">
    <property type="entry name" value="PKS_DH"/>
    <property type="match status" value="1"/>
</dbReference>
<reference evidence="8 9" key="1">
    <citation type="journal article" date="2012" name="Appl. Environ. Microbiol.">
        <title>Short-read sequencing for genomic analysis of the brown rot fungus Fibroporia radiculosa.</title>
        <authorList>
            <person name="Tang J.D."/>
            <person name="Perkins A.D."/>
            <person name="Sonstegard T.S."/>
            <person name="Schroeder S.G."/>
            <person name="Burgess S.C."/>
            <person name="Diehl S.V."/>
        </authorList>
    </citation>
    <scope>NUCLEOTIDE SEQUENCE [LARGE SCALE GENOMIC DNA]</scope>
    <source>
        <strain evidence="8 9">TFFH 294</strain>
    </source>
</reference>
<evidence type="ECO:0000256" key="2">
    <source>
        <dbReference type="ARBA" id="ARBA00022553"/>
    </source>
</evidence>
<feature type="domain" description="Ketosynthase family 3 (KS3)" evidence="6">
    <location>
        <begin position="9"/>
        <end position="429"/>
    </location>
</feature>
<dbReference type="InterPro" id="IPR016036">
    <property type="entry name" value="Malonyl_transacylase_ACP-bd"/>
</dbReference>
<dbReference type="SUPFAM" id="SSF51735">
    <property type="entry name" value="NAD(P)-binding Rossmann-fold domains"/>
    <property type="match status" value="2"/>
</dbReference>
<dbReference type="InParanoid" id="J4GEI7"/>
<feature type="region of interest" description="C-terminal hotdog fold" evidence="5">
    <location>
        <begin position="1047"/>
        <end position="1208"/>
    </location>
</feature>
<dbReference type="Pfam" id="PF02801">
    <property type="entry name" value="Ketoacyl-synt_C"/>
    <property type="match status" value="1"/>
</dbReference>
<dbReference type="CDD" id="cd00833">
    <property type="entry name" value="PKS"/>
    <property type="match status" value="1"/>
</dbReference>
<dbReference type="InterPro" id="IPR013968">
    <property type="entry name" value="PKS_KR"/>
</dbReference>
<accession>J4GEI7</accession>
<dbReference type="Gene3D" id="3.40.50.720">
    <property type="entry name" value="NAD(P)-binding Rossmann-like Domain"/>
    <property type="match status" value="2"/>
</dbReference>
<dbReference type="InterPro" id="IPR049552">
    <property type="entry name" value="PKS_DH_N"/>
</dbReference>
<dbReference type="PROSITE" id="PS52019">
    <property type="entry name" value="PKS_MFAS_DH"/>
    <property type="match status" value="1"/>
</dbReference>
<keyword evidence="1" id="KW-0596">Phosphopantetheine</keyword>
<dbReference type="Pfam" id="PF08659">
    <property type="entry name" value="KR"/>
    <property type="match status" value="1"/>
</dbReference>
<dbReference type="GO" id="GO:0006633">
    <property type="term" value="P:fatty acid biosynthetic process"/>
    <property type="evidence" value="ECO:0007669"/>
    <property type="project" value="TreeGrafter"/>
</dbReference>
<dbReference type="InterPro" id="IPR013120">
    <property type="entry name" value="FAR_NAD-bd"/>
</dbReference>
<dbReference type="Gene3D" id="3.10.129.110">
    <property type="entry name" value="Polyketide synthase dehydratase"/>
    <property type="match status" value="1"/>
</dbReference>
<dbReference type="Pfam" id="PF07993">
    <property type="entry name" value="NAD_binding_4"/>
    <property type="match status" value="1"/>
</dbReference>
<keyword evidence="2" id="KW-0597">Phosphoprotein</keyword>
<dbReference type="InterPro" id="IPR006162">
    <property type="entry name" value="Ppantetheine_attach_site"/>
</dbReference>
<dbReference type="Pfam" id="PF00109">
    <property type="entry name" value="ketoacyl-synt"/>
    <property type="match status" value="1"/>
</dbReference>
<organism evidence="8 9">
    <name type="scientific">Fibroporia radiculosa</name>
    <dbReference type="NCBI Taxonomy" id="599839"/>
    <lineage>
        <taxon>Eukaryota</taxon>
        <taxon>Fungi</taxon>
        <taxon>Dikarya</taxon>
        <taxon>Basidiomycota</taxon>
        <taxon>Agaricomycotina</taxon>
        <taxon>Agaricomycetes</taxon>
        <taxon>Polyporales</taxon>
        <taxon>Fibroporiaceae</taxon>
        <taxon>Fibroporia</taxon>
    </lineage>
</organism>
<feature type="domain" description="PKS/mFAS DH" evidence="7">
    <location>
        <begin position="897"/>
        <end position="1208"/>
    </location>
</feature>
<dbReference type="InterPro" id="IPR020841">
    <property type="entry name" value="PKS_Beta-ketoAc_synthase_dom"/>
</dbReference>
<dbReference type="SMART" id="SM00827">
    <property type="entry name" value="PKS_AT"/>
    <property type="match status" value="1"/>
</dbReference>
<dbReference type="GO" id="GO:0004312">
    <property type="term" value="F:fatty acid synthase activity"/>
    <property type="evidence" value="ECO:0007669"/>
    <property type="project" value="TreeGrafter"/>
</dbReference>
<proteinExistence type="predicted"/>
<dbReference type="Gene3D" id="3.40.47.10">
    <property type="match status" value="1"/>
</dbReference>
<evidence type="ECO:0000256" key="1">
    <source>
        <dbReference type="ARBA" id="ARBA00022450"/>
    </source>
</evidence>
<evidence type="ECO:0000259" key="7">
    <source>
        <dbReference type="PROSITE" id="PS52019"/>
    </source>
</evidence>
<dbReference type="InterPro" id="IPR042104">
    <property type="entry name" value="PKS_dehydratase_sf"/>
</dbReference>
<dbReference type="InterPro" id="IPR057326">
    <property type="entry name" value="KR_dom"/>
</dbReference>
<dbReference type="SUPFAM" id="SSF52151">
    <property type="entry name" value="FabD/lysophospholipase-like"/>
    <property type="match status" value="1"/>
</dbReference>
<dbReference type="InterPro" id="IPR016039">
    <property type="entry name" value="Thiolase-like"/>
</dbReference>
<dbReference type="InterPro" id="IPR009081">
    <property type="entry name" value="PP-bd_ACP"/>
</dbReference>
<dbReference type="GeneID" id="24100164"/>
<dbReference type="PROSITE" id="PS52004">
    <property type="entry name" value="KS3_2"/>
    <property type="match status" value="1"/>
</dbReference>
<dbReference type="SMART" id="SM00825">
    <property type="entry name" value="PKS_KS"/>
    <property type="match status" value="1"/>
</dbReference>
<dbReference type="InterPro" id="IPR014031">
    <property type="entry name" value="Ketoacyl_synth_C"/>
</dbReference>
<dbReference type="InterPro" id="IPR049900">
    <property type="entry name" value="PKS_mFAS_DH"/>
</dbReference>
<dbReference type="PROSITE" id="PS00012">
    <property type="entry name" value="PHOSPHOPANTETHEINE"/>
    <property type="match status" value="1"/>
</dbReference>
<dbReference type="RefSeq" id="XP_012184536.1">
    <property type="nucleotide sequence ID" value="XM_012329146.1"/>
</dbReference>
<evidence type="ECO:0008006" key="10">
    <source>
        <dbReference type="Google" id="ProtNLM"/>
    </source>
</evidence>
<dbReference type="SMART" id="SM00822">
    <property type="entry name" value="PKS_KR"/>
    <property type="match status" value="1"/>
</dbReference>
<dbReference type="Pfam" id="PF00550">
    <property type="entry name" value="PP-binding"/>
    <property type="match status" value="1"/>
</dbReference>
<dbReference type="PANTHER" id="PTHR43775:SF37">
    <property type="entry name" value="SI:DKEY-61P9.11"/>
    <property type="match status" value="1"/>
</dbReference>
<dbReference type="OrthoDB" id="329835at2759"/>
<dbReference type="Gene3D" id="3.40.366.10">
    <property type="entry name" value="Malonyl-Coenzyme A Acyl Carrier Protein, domain 2"/>
    <property type="match status" value="1"/>
</dbReference>
<feature type="active site" description="Proton acceptor; for dehydratase activity" evidence="5">
    <location>
        <position position="928"/>
    </location>
</feature>
<keyword evidence="3" id="KW-0808">Transferase</keyword>
<dbReference type="Pfam" id="PF14765">
    <property type="entry name" value="PS-DH"/>
    <property type="match status" value="1"/>
</dbReference>
<protein>
    <recommendedName>
        <fullName evidence="10">Carrier domain-containing protein</fullName>
    </recommendedName>
</protein>
<dbReference type="InterPro" id="IPR016035">
    <property type="entry name" value="Acyl_Trfase/lysoPLipase"/>
</dbReference>
<dbReference type="SUPFAM" id="SSF55048">
    <property type="entry name" value="Probable ACP-binding domain of malonyl-CoA ACP transacylase"/>
    <property type="match status" value="1"/>
</dbReference>
<name>J4GEI7_9APHY</name>
<dbReference type="EMBL" id="HE797183">
    <property type="protein sequence ID" value="CCM05253.1"/>
    <property type="molecule type" value="Genomic_DNA"/>
</dbReference>
<dbReference type="STRING" id="599839.J4GEI7"/>
<dbReference type="InterPro" id="IPR020807">
    <property type="entry name" value="PKS_DH"/>
</dbReference>
<dbReference type="InterPro" id="IPR032821">
    <property type="entry name" value="PKS_assoc"/>
</dbReference>
<dbReference type="GO" id="GO:0044550">
    <property type="term" value="P:secondary metabolite biosynthetic process"/>
    <property type="evidence" value="ECO:0007669"/>
    <property type="project" value="UniProtKB-ARBA"/>
</dbReference>